<evidence type="ECO:0000313" key="2">
    <source>
        <dbReference type="Proteomes" id="UP000515561"/>
    </source>
</evidence>
<protein>
    <submittedName>
        <fullName evidence="1">Uncharacterized protein</fullName>
    </submittedName>
</protein>
<name>A0A6S6QNL9_9FIRM</name>
<dbReference type="InterPro" id="IPR029063">
    <property type="entry name" value="SAM-dependent_MTases_sf"/>
</dbReference>
<keyword evidence="2" id="KW-1185">Reference proteome</keyword>
<dbReference type="Gene3D" id="3.40.50.12580">
    <property type="match status" value="1"/>
</dbReference>
<accession>A0A6S6QNL9</accession>
<sequence>MDYMFNVKDKYIMYDKKEKIRIVFMIQVASFWPSIESFYEACIQDDRFDTRLILITESSVEKVQMENTREFLQNNHLQYEIYSEELLKIIQPHIAVYQPPYDVSYRTPETLSIHTKKMGTRIVYVPYGIEIADTEDARLAHFDTYVVRNSWRIYTFSEMMRQEYNKYCGNRNAVRACGLPKFDAYYNKQFNLNTQIANRVKNRKIVLWKMHFPKIIYEEGVQLQVTPYLDVYLELEKKLINYQDLFFIVMPHPMFTSSTIPCELAKKAGELLSRLKGHENVFIDIAQDYRDSLFNADAIMIDRSAIMVEAAVCDVPILYLYNQVYTEKMTPPIQMLVDTYNKGTTIEDIEKFLNQVAINETYDFSERKIAINKVLPNLDGMNGVRIKENLIKGLEEEERTEIKLVLFGAGQVCRYYLERLHLLVDSRFKLVAFSDNDSNKWGEKINEISIVSPEKLKDIEFDLLIITTEQYHMQIKRKLVYELYLDEEKIMRLDYFCEYVKGNL</sequence>
<proteinExistence type="predicted"/>
<dbReference type="EMBL" id="AP023367">
    <property type="protein sequence ID" value="BCJ92953.1"/>
    <property type="molecule type" value="Genomic_DNA"/>
</dbReference>
<reference evidence="1 2" key="1">
    <citation type="journal article" date="2016" name="Int. J. Syst. Evol. Microbiol.">
        <title>Descriptions of Anaerotaenia torta gen. nov., sp. nov. and Anaerocolumna cellulosilytica gen. nov., sp. nov. isolated from a methanogenic reactor of cattle waste.</title>
        <authorList>
            <person name="Uek A."/>
            <person name="Ohtaki Y."/>
            <person name="Kaku N."/>
            <person name="Ueki K."/>
        </authorList>
    </citation>
    <scope>NUCLEOTIDE SEQUENCE [LARGE SCALE GENOMIC DNA]</scope>
    <source>
        <strain evidence="1 2">SN021</strain>
    </source>
</reference>
<dbReference type="RefSeq" id="WP_184092627.1">
    <property type="nucleotide sequence ID" value="NZ_AP023367.1"/>
</dbReference>
<dbReference type="InterPro" id="IPR043148">
    <property type="entry name" value="TagF_C"/>
</dbReference>
<dbReference type="Gene3D" id="3.40.50.720">
    <property type="entry name" value="NAD(P)-binding Rossmann-like Domain"/>
    <property type="match status" value="1"/>
</dbReference>
<dbReference type="SUPFAM" id="SSF53756">
    <property type="entry name" value="UDP-Glycosyltransferase/glycogen phosphorylase"/>
    <property type="match status" value="1"/>
</dbReference>
<dbReference type="Proteomes" id="UP000515561">
    <property type="component" value="Chromosome"/>
</dbReference>
<dbReference type="KEGG" id="acel:acsn021_05220"/>
<dbReference type="AlphaFoldDB" id="A0A6S6QNL9"/>
<organism evidence="1 2">
    <name type="scientific">Anaerocolumna cellulosilytica</name>
    <dbReference type="NCBI Taxonomy" id="433286"/>
    <lineage>
        <taxon>Bacteria</taxon>
        <taxon>Bacillati</taxon>
        <taxon>Bacillota</taxon>
        <taxon>Clostridia</taxon>
        <taxon>Lachnospirales</taxon>
        <taxon>Lachnospiraceae</taxon>
        <taxon>Anaerocolumna</taxon>
    </lineage>
</organism>
<evidence type="ECO:0000313" key="1">
    <source>
        <dbReference type="EMBL" id="BCJ92953.1"/>
    </source>
</evidence>
<dbReference type="SUPFAM" id="SSF53335">
    <property type="entry name" value="S-adenosyl-L-methionine-dependent methyltransferases"/>
    <property type="match status" value="1"/>
</dbReference>
<gene>
    <name evidence="1" type="ORF">acsn021_05220</name>
</gene>